<accession>A0A9N8HV32</accession>
<dbReference type="Pfam" id="PF00003">
    <property type="entry name" value="7tm_3"/>
    <property type="match status" value="1"/>
</dbReference>
<keyword evidence="8" id="KW-0807">Transducer</keyword>
<evidence type="ECO:0000256" key="3">
    <source>
        <dbReference type="ARBA" id="ARBA00022989"/>
    </source>
</evidence>
<dbReference type="PRINTS" id="PR00248">
    <property type="entry name" value="GPCRMGR"/>
</dbReference>
<keyword evidence="3 10" id="KW-1133">Transmembrane helix</keyword>
<feature type="compositionally biased region" description="Polar residues" evidence="9">
    <location>
        <begin position="882"/>
        <end position="897"/>
    </location>
</feature>
<evidence type="ECO:0000313" key="13">
    <source>
        <dbReference type="Proteomes" id="UP001153069"/>
    </source>
</evidence>
<feature type="compositionally biased region" description="Polar residues" evidence="9">
    <location>
        <begin position="580"/>
        <end position="595"/>
    </location>
</feature>
<evidence type="ECO:0000256" key="5">
    <source>
        <dbReference type="ARBA" id="ARBA00023136"/>
    </source>
</evidence>
<dbReference type="GO" id="GO:0004965">
    <property type="term" value="F:G protein-coupled GABA receptor activity"/>
    <property type="evidence" value="ECO:0007669"/>
    <property type="project" value="InterPro"/>
</dbReference>
<evidence type="ECO:0000256" key="10">
    <source>
        <dbReference type="SAM" id="Phobius"/>
    </source>
</evidence>
<feature type="transmembrane region" description="Helical" evidence="10">
    <location>
        <begin position="325"/>
        <end position="343"/>
    </location>
</feature>
<evidence type="ECO:0000259" key="11">
    <source>
        <dbReference type="PROSITE" id="PS50259"/>
    </source>
</evidence>
<feature type="region of interest" description="Disordered" evidence="9">
    <location>
        <begin position="865"/>
        <end position="901"/>
    </location>
</feature>
<dbReference type="AlphaFoldDB" id="A0A9N8HV32"/>
<comment type="subcellular location">
    <subcellularLocation>
        <location evidence="1">Membrane</location>
        <topology evidence="1">Multi-pass membrane protein</topology>
    </subcellularLocation>
</comment>
<feature type="region of interest" description="Disordered" evidence="9">
    <location>
        <begin position="921"/>
        <end position="1007"/>
    </location>
</feature>
<dbReference type="PANTHER" id="PTHR10519:SF20">
    <property type="entry name" value="G-PROTEIN COUPLED RECEPTOR 156-RELATED"/>
    <property type="match status" value="1"/>
</dbReference>
<gene>
    <name evidence="12" type="ORF">SEMRO_1734_G294310.1</name>
</gene>
<evidence type="ECO:0000256" key="1">
    <source>
        <dbReference type="ARBA" id="ARBA00004141"/>
    </source>
</evidence>
<feature type="transmembrane region" description="Helical" evidence="10">
    <location>
        <begin position="363"/>
        <end position="387"/>
    </location>
</feature>
<feature type="compositionally biased region" description="Pro residues" evidence="9">
    <location>
        <begin position="622"/>
        <end position="631"/>
    </location>
</feature>
<feature type="compositionally biased region" description="Polar residues" evidence="9">
    <location>
        <begin position="990"/>
        <end position="1007"/>
    </location>
</feature>
<feature type="compositionally biased region" description="Polar residues" evidence="9">
    <location>
        <begin position="1032"/>
        <end position="1041"/>
    </location>
</feature>
<feature type="region of interest" description="Disordered" evidence="9">
    <location>
        <begin position="580"/>
        <end position="812"/>
    </location>
</feature>
<feature type="region of interest" description="Disordered" evidence="9">
    <location>
        <begin position="1021"/>
        <end position="1141"/>
    </location>
</feature>
<dbReference type="SUPFAM" id="SSF53850">
    <property type="entry name" value="Periplasmic binding protein-like II"/>
    <property type="match status" value="1"/>
</dbReference>
<organism evidence="12 13">
    <name type="scientific">Seminavis robusta</name>
    <dbReference type="NCBI Taxonomy" id="568900"/>
    <lineage>
        <taxon>Eukaryota</taxon>
        <taxon>Sar</taxon>
        <taxon>Stramenopiles</taxon>
        <taxon>Ochrophyta</taxon>
        <taxon>Bacillariophyta</taxon>
        <taxon>Bacillariophyceae</taxon>
        <taxon>Bacillariophycidae</taxon>
        <taxon>Naviculales</taxon>
        <taxon>Naviculaceae</taxon>
        <taxon>Seminavis</taxon>
    </lineage>
</organism>
<feature type="transmembrane region" description="Helical" evidence="10">
    <location>
        <begin position="294"/>
        <end position="313"/>
    </location>
</feature>
<reference evidence="12" key="1">
    <citation type="submission" date="2020-06" db="EMBL/GenBank/DDBJ databases">
        <authorList>
            <consortium name="Plant Systems Biology data submission"/>
        </authorList>
    </citation>
    <scope>NUCLEOTIDE SEQUENCE</scope>
    <source>
        <strain evidence="12">D6</strain>
    </source>
</reference>
<feature type="transmembrane region" description="Helical" evidence="10">
    <location>
        <begin position="408"/>
        <end position="428"/>
    </location>
</feature>
<protein>
    <submittedName>
        <fullName evidence="12">Acid type B receptor subunit 2</fullName>
    </submittedName>
</protein>
<dbReference type="InterPro" id="IPR017978">
    <property type="entry name" value="GPCR_3_C"/>
</dbReference>
<keyword evidence="4" id="KW-0297">G-protein coupled receptor</keyword>
<feature type="transmembrane region" description="Helical" evidence="10">
    <location>
        <begin position="458"/>
        <end position="483"/>
    </location>
</feature>
<dbReference type="GO" id="GO:0038039">
    <property type="term" value="C:G protein-coupled receptor heterodimeric complex"/>
    <property type="evidence" value="ECO:0007669"/>
    <property type="project" value="TreeGrafter"/>
</dbReference>
<dbReference type="EMBL" id="CAICTM010001732">
    <property type="protein sequence ID" value="CAB9525835.1"/>
    <property type="molecule type" value="Genomic_DNA"/>
</dbReference>
<dbReference type="PRINTS" id="PR01176">
    <property type="entry name" value="GABABRECEPTR"/>
</dbReference>
<proteinExistence type="predicted"/>
<sequence>MAAASYPSNITIRTACLQSDTFAGFQGELLDQLVLFAKEDNVTLHFDKTQIPELHSDSLALIAPECRPGESAFVDDTEYSCDDFDMIVGDYWTSPIRYTRVDFTPPWLTTSIAALKFTDETKSPNLDVTTLDEAQAKGAGDSTSDTSSATSTTTCVHMLKAEECALWVSDELVLGREQSDDPSLEFTGEYLQRQLLAWPVRKSLDPTIAFLLNKWMYAANSNQTIMELYDRYFQKKSCPIGRAGKNCELPCVHGIANAAGKCVCESTRFIGDDCNTEVPEELNMISPAILGISYAMYCVNLLVVLLCAIWLFSQRKSPQVQVSSPFFLGLVLLGTLISSSTIVAMAQEDEGDGPVPACMAIPWLYSVGFSVTFGALFGKVYRVYQIFTQEIFITGRRRNATTPVFDSLKYIAGVLLLDIIILILWTVLDPLEWTRMTIREDLFGQPLESQGYCTSDTWMLFASLIGALHLGLMAVASYMCFCARKIPTRYSEHKYLSIAIISNLQIFVIGVPVLFLVADDPSSKLFVRSVVVWMNDIVVLSLIFGNMMYSVYTTAKNGGGSTDGSKAEIGLAVRRYSSGRSPSIASRGIPQNSPKNADPAAESSITDASIAKSKPADNNPQTMPPKSPRPPRISSLSLESESAHAGSDGPPTLPQPEPPKKRSVSFSDNVTVSEIPMSEYEYEEDDGSQRFATKVIQGAPLKPRRPSSDETPIQSSQQLNAVQLLTNVSELSFGSPPNSSHRRRHSFDSPQPFEMDVSRDQDEPDSPSDRPWNTGPVQNSPFKPRRRTLEDFTMLQPTRQPSEYFEDSESTCGDEIARKANKQQLYIPNMPLATPPSLLHTTAAVDFEKRKSPLAVATDSKFPLASIQSSGQASSQVAVSLGTASETSQTDSRSENFPRQPIRLVSIAELASDCSSVDTMEEPKLVAAQSGGTKGGASGCDRVQGAPTKPEREISSTDLESGESSDDDTVKSQEPPQSRVWSKGAVVTLTPPSWGTPNKPTSSFSTDSIASKDYHWMEAPALARDTSKDSRVSTCSEQVQGAPTKPLRFVSSTDLDLESVGSNSEDSEQKVSAQPQLARECSRGSRSTESGGSSEQAPTKPLRIESSFEVESTARTMDDSSTTDSDRRQLRKLKFKDTVNK</sequence>
<feature type="compositionally biased region" description="Polar residues" evidence="9">
    <location>
        <begin position="709"/>
        <end position="738"/>
    </location>
</feature>
<dbReference type="Proteomes" id="UP001153069">
    <property type="component" value="Unassembled WGS sequence"/>
</dbReference>
<dbReference type="PROSITE" id="PS50259">
    <property type="entry name" value="G_PROTEIN_RECEP_F3_4"/>
    <property type="match status" value="1"/>
</dbReference>
<dbReference type="PANTHER" id="PTHR10519">
    <property type="entry name" value="GABA-B RECEPTOR"/>
    <property type="match status" value="1"/>
</dbReference>
<comment type="caution">
    <text evidence="12">The sequence shown here is derived from an EMBL/GenBank/DDBJ whole genome shotgun (WGS) entry which is preliminary data.</text>
</comment>
<dbReference type="Gene3D" id="3.40.190.10">
    <property type="entry name" value="Periplasmic binding protein-like II"/>
    <property type="match status" value="2"/>
</dbReference>
<keyword evidence="2 10" id="KW-0812">Transmembrane</keyword>
<evidence type="ECO:0000313" key="12">
    <source>
        <dbReference type="EMBL" id="CAB9525835.1"/>
    </source>
</evidence>
<keyword evidence="13" id="KW-1185">Reference proteome</keyword>
<evidence type="ECO:0000256" key="9">
    <source>
        <dbReference type="SAM" id="MobiDB-lite"/>
    </source>
</evidence>
<feature type="compositionally biased region" description="Low complexity" evidence="9">
    <location>
        <begin position="1113"/>
        <end position="1123"/>
    </location>
</feature>
<dbReference type="InterPro" id="IPR002455">
    <property type="entry name" value="GPCR3_GABA-B"/>
</dbReference>
<feature type="domain" description="G-protein coupled receptors family 3 profile" evidence="11">
    <location>
        <begin position="357"/>
        <end position="551"/>
    </location>
</feature>
<feature type="transmembrane region" description="Helical" evidence="10">
    <location>
        <begin position="495"/>
        <end position="518"/>
    </location>
</feature>
<keyword evidence="7" id="KW-0325">Glycoprotein</keyword>
<evidence type="ECO:0000256" key="7">
    <source>
        <dbReference type="ARBA" id="ARBA00023180"/>
    </source>
</evidence>
<name>A0A9N8HV32_9STRA</name>
<dbReference type="CDD" id="cd15047">
    <property type="entry name" value="7tmC_GABA-B-like"/>
    <property type="match status" value="1"/>
</dbReference>
<feature type="compositionally biased region" description="Low complexity" evidence="9">
    <location>
        <begin position="865"/>
        <end position="880"/>
    </location>
</feature>
<evidence type="ECO:0000256" key="4">
    <source>
        <dbReference type="ARBA" id="ARBA00023040"/>
    </source>
</evidence>
<dbReference type="OrthoDB" id="43432at2759"/>
<dbReference type="InterPro" id="IPR000337">
    <property type="entry name" value="GPCR_3"/>
</dbReference>
<evidence type="ECO:0000256" key="8">
    <source>
        <dbReference type="ARBA" id="ARBA00023224"/>
    </source>
</evidence>
<evidence type="ECO:0000256" key="2">
    <source>
        <dbReference type="ARBA" id="ARBA00022692"/>
    </source>
</evidence>
<keyword evidence="5 10" id="KW-0472">Membrane</keyword>
<feature type="compositionally biased region" description="Polar residues" evidence="9">
    <location>
        <begin position="1050"/>
        <end position="1075"/>
    </location>
</feature>
<keyword evidence="6 12" id="KW-0675">Receptor</keyword>
<evidence type="ECO:0000256" key="6">
    <source>
        <dbReference type="ARBA" id="ARBA00023170"/>
    </source>
</evidence>
<feature type="compositionally biased region" description="Low complexity" evidence="9">
    <location>
        <begin position="1084"/>
        <end position="1095"/>
    </location>
</feature>